<evidence type="ECO:0000256" key="1">
    <source>
        <dbReference type="SAM" id="Phobius"/>
    </source>
</evidence>
<protein>
    <submittedName>
        <fullName evidence="2">Uncharacterized protein</fullName>
    </submittedName>
</protein>
<reference evidence="2" key="1">
    <citation type="submission" date="2022-04" db="EMBL/GenBank/DDBJ databases">
        <title>Mucilaginibacter sp. RS28 isolated from freshwater.</title>
        <authorList>
            <person name="Ko S.-R."/>
        </authorList>
    </citation>
    <scope>NUCLEOTIDE SEQUENCE</scope>
    <source>
        <strain evidence="2">RS28</strain>
    </source>
</reference>
<feature type="transmembrane region" description="Helical" evidence="1">
    <location>
        <begin position="7"/>
        <end position="26"/>
    </location>
</feature>
<keyword evidence="1" id="KW-0472">Membrane</keyword>
<keyword evidence="1" id="KW-1133">Transmembrane helix</keyword>
<evidence type="ECO:0000313" key="2">
    <source>
        <dbReference type="EMBL" id="MCJ8209542.1"/>
    </source>
</evidence>
<dbReference type="AlphaFoldDB" id="A0A9X1X1J5"/>
<accession>A0A9X1X1J5</accession>
<dbReference type="Proteomes" id="UP001139450">
    <property type="component" value="Unassembled WGS sequence"/>
</dbReference>
<organism evidence="2 3">
    <name type="scientific">Mucilaginibacter straminoryzae</name>
    <dbReference type="NCBI Taxonomy" id="2932774"/>
    <lineage>
        <taxon>Bacteria</taxon>
        <taxon>Pseudomonadati</taxon>
        <taxon>Bacteroidota</taxon>
        <taxon>Sphingobacteriia</taxon>
        <taxon>Sphingobacteriales</taxon>
        <taxon>Sphingobacteriaceae</taxon>
        <taxon>Mucilaginibacter</taxon>
    </lineage>
</organism>
<keyword evidence="3" id="KW-1185">Reference proteome</keyword>
<sequence length="167" mass="19199">MTAKSKKIFLAATVVVPFLVYCFYYYGMMIKNAPYRFKDFQYLSLKYGKGDSLLNQYNSKTGEYQYLTTSGKLVKKNVKLGKTALQYLHFKAADLGLWNFPANELPGDSALQHSAPNYIIEFHYKDKSKIVHYNVAYNGPVALKDANERLIKEIQKKIDEAETLENK</sequence>
<keyword evidence="1" id="KW-0812">Transmembrane</keyword>
<name>A0A9X1X1J5_9SPHI</name>
<dbReference type="RefSeq" id="WP_245129378.1">
    <property type="nucleotide sequence ID" value="NZ_JALJEJ010000003.1"/>
</dbReference>
<comment type="caution">
    <text evidence="2">The sequence shown here is derived from an EMBL/GenBank/DDBJ whole genome shotgun (WGS) entry which is preliminary data.</text>
</comment>
<gene>
    <name evidence="2" type="ORF">MUY27_07465</name>
</gene>
<evidence type="ECO:0000313" key="3">
    <source>
        <dbReference type="Proteomes" id="UP001139450"/>
    </source>
</evidence>
<proteinExistence type="predicted"/>
<dbReference type="EMBL" id="JALJEJ010000003">
    <property type="protein sequence ID" value="MCJ8209542.1"/>
    <property type="molecule type" value="Genomic_DNA"/>
</dbReference>